<organism evidence="3 4">
    <name type="scientific">Candidatus Gallitreponema excrementavium</name>
    <dbReference type="NCBI Taxonomy" id="2840840"/>
    <lineage>
        <taxon>Bacteria</taxon>
        <taxon>Pseudomonadati</taxon>
        <taxon>Spirochaetota</taxon>
        <taxon>Spirochaetia</taxon>
        <taxon>Spirochaetales</taxon>
        <taxon>Candidatus Gallitreponema</taxon>
    </lineage>
</organism>
<comment type="caution">
    <text evidence="3">The sequence shown here is derived from an EMBL/GenBank/DDBJ whole genome shotgun (WGS) entry which is preliminary data.</text>
</comment>
<sequence length="132" mass="14407">MEKNSVTAPVEKSLDANPLNSGITGDYIQKGESPFGSAPVGMAANSGDGNPDHNKKVEIDRNSKLYKSALELESYIVKIMLNSMRNTLNSSLSMDNSYASKVYKDMLYDQLATTMTENAGFGLADQVYLQLK</sequence>
<dbReference type="InterPro" id="IPR019301">
    <property type="entry name" value="Flagellar_prot_FlgJ_N"/>
</dbReference>
<evidence type="ECO:0000313" key="4">
    <source>
        <dbReference type="Proteomes" id="UP000823638"/>
    </source>
</evidence>
<evidence type="ECO:0000313" key="3">
    <source>
        <dbReference type="EMBL" id="MBO8458029.1"/>
    </source>
</evidence>
<feature type="region of interest" description="Disordered" evidence="1">
    <location>
        <begin position="1"/>
        <end position="59"/>
    </location>
</feature>
<evidence type="ECO:0000256" key="1">
    <source>
        <dbReference type="SAM" id="MobiDB-lite"/>
    </source>
</evidence>
<reference evidence="3" key="1">
    <citation type="submission" date="2020-10" db="EMBL/GenBank/DDBJ databases">
        <authorList>
            <person name="Gilroy R."/>
        </authorList>
    </citation>
    <scope>NUCLEOTIDE SEQUENCE</scope>
    <source>
        <strain evidence="3">10532</strain>
    </source>
</reference>
<dbReference type="Proteomes" id="UP000823638">
    <property type="component" value="Unassembled WGS sequence"/>
</dbReference>
<dbReference type="Pfam" id="PF10135">
    <property type="entry name" value="Rod-binding"/>
    <property type="match status" value="1"/>
</dbReference>
<accession>A0A9D9N2J4</accession>
<dbReference type="EMBL" id="JADIMM010000085">
    <property type="protein sequence ID" value="MBO8458029.1"/>
    <property type="molecule type" value="Genomic_DNA"/>
</dbReference>
<protein>
    <submittedName>
        <fullName evidence="3">Rod-binding protein</fullName>
    </submittedName>
</protein>
<gene>
    <name evidence="3" type="ORF">IAA81_07355</name>
</gene>
<dbReference type="AlphaFoldDB" id="A0A9D9N2J4"/>
<feature type="compositionally biased region" description="Basic and acidic residues" evidence="1">
    <location>
        <begin position="50"/>
        <end position="59"/>
    </location>
</feature>
<name>A0A9D9N2J4_9SPIR</name>
<reference evidence="3" key="2">
    <citation type="journal article" date="2021" name="PeerJ">
        <title>Extensive microbial diversity within the chicken gut microbiome revealed by metagenomics and culture.</title>
        <authorList>
            <person name="Gilroy R."/>
            <person name="Ravi A."/>
            <person name="Getino M."/>
            <person name="Pursley I."/>
            <person name="Horton D.L."/>
            <person name="Alikhan N.F."/>
            <person name="Baker D."/>
            <person name="Gharbi K."/>
            <person name="Hall N."/>
            <person name="Watson M."/>
            <person name="Adriaenssens E.M."/>
            <person name="Foster-Nyarko E."/>
            <person name="Jarju S."/>
            <person name="Secka A."/>
            <person name="Antonio M."/>
            <person name="Oren A."/>
            <person name="Chaudhuri R.R."/>
            <person name="La Ragione R."/>
            <person name="Hildebrand F."/>
            <person name="Pallen M.J."/>
        </authorList>
    </citation>
    <scope>NUCLEOTIDE SEQUENCE</scope>
    <source>
        <strain evidence="3">10532</strain>
    </source>
</reference>
<feature type="domain" description="Flagellar protein FlgJ N-terminal" evidence="2">
    <location>
        <begin position="83"/>
        <end position="130"/>
    </location>
</feature>
<evidence type="ECO:0000259" key="2">
    <source>
        <dbReference type="Pfam" id="PF10135"/>
    </source>
</evidence>
<proteinExistence type="predicted"/>